<dbReference type="InterPro" id="IPR051939">
    <property type="entry name" value="Glycosyltr_41/O-GlcNAc_trsf"/>
</dbReference>
<evidence type="ECO:0000256" key="1">
    <source>
        <dbReference type="ARBA" id="ARBA00004922"/>
    </source>
</evidence>
<feature type="compositionally biased region" description="Low complexity" evidence="5">
    <location>
        <begin position="25"/>
        <end position="40"/>
    </location>
</feature>
<dbReference type="GO" id="GO:0016757">
    <property type="term" value="F:glycosyltransferase activity"/>
    <property type="evidence" value="ECO:0007669"/>
    <property type="project" value="UniProtKB-KW"/>
</dbReference>
<dbReference type="Pfam" id="PF13432">
    <property type="entry name" value="TPR_16"/>
    <property type="match status" value="1"/>
</dbReference>
<evidence type="ECO:0000256" key="3">
    <source>
        <dbReference type="ARBA" id="ARBA00022679"/>
    </source>
</evidence>
<gene>
    <name evidence="6 7" type="primary">LOC107773816</name>
</gene>
<accession>A0A1S3Y9R8</accession>
<feature type="repeat" description="TPR" evidence="4">
    <location>
        <begin position="225"/>
        <end position="258"/>
    </location>
</feature>
<evidence type="ECO:0000313" key="6">
    <source>
        <dbReference type="RefSeq" id="XP_016448721.1"/>
    </source>
</evidence>
<organism evidence="7">
    <name type="scientific">Nicotiana tabacum</name>
    <name type="common">Common tobacco</name>
    <dbReference type="NCBI Taxonomy" id="4097"/>
    <lineage>
        <taxon>Eukaryota</taxon>
        <taxon>Viridiplantae</taxon>
        <taxon>Streptophyta</taxon>
        <taxon>Embryophyta</taxon>
        <taxon>Tracheophyta</taxon>
        <taxon>Spermatophyta</taxon>
        <taxon>Magnoliopsida</taxon>
        <taxon>eudicotyledons</taxon>
        <taxon>Gunneridae</taxon>
        <taxon>Pentapetalae</taxon>
        <taxon>asterids</taxon>
        <taxon>lamiids</taxon>
        <taxon>Solanales</taxon>
        <taxon>Solanaceae</taxon>
        <taxon>Nicotianoideae</taxon>
        <taxon>Nicotianeae</taxon>
        <taxon>Nicotiana</taxon>
    </lineage>
</organism>
<dbReference type="PROSITE" id="PS50005">
    <property type="entry name" value="TPR"/>
    <property type="match status" value="3"/>
</dbReference>
<reference evidence="6 7" key="1">
    <citation type="submission" date="2025-04" db="UniProtKB">
        <authorList>
            <consortium name="RefSeq"/>
        </authorList>
    </citation>
    <scope>IDENTIFICATION</scope>
</reference>
<evidence type="ECO:0000256" key="4">
    <source>
        <dbReference type="PROSITE-ProRule" id="PRU00339"/>
    </source>
</evidence>
<dbReference type="PANTHER" id="PTHR44835">
    <property type="entry name" value="UDP-N-ACETYLGLUCOSAMINE--PEPTIDE N-ACETYLGLUCOSAMINYLTRANSFERASE SPINDLY-RELATED"/>
    <property type="match status" value="1"/>
</dbReference>
<dbReference type="RefSeq" id="XP_016448722.1">
    <property type="nucleotide sequence ID" value="XM_016593236.1"/>
</dbReference>
<evidence type="ECO:0000256" key="5">
    <source>
        <dbReference type="SAM" id="MobiDB-lite"/>
    </source>
</evidence>
<feature type="compositionally biased region" description="Basic and acidic residues" evidence="5">
    <location>
        <begin position="1"/>
        <end position="15"/>
    </location>
</feature>
<dbReference type="InterPro" id="IPR019734">
    <property type="entry name" value="TPR_rpt"/>
</dbReference>
<keyword evidence="4" id="KW-0802">TPR repeat</keyword>
<feature type="repeat" description="TPR" evidence="4">
    <location>
        <begin position="191"/>
        <end position="224"/>
    </location>
</feature>
<proteinExistence type="predicted"/>
<dbReference type="Pfam" id="PF00515">
    <property type="entry name" value="TPR_1"/>
    <property type="match status" value="2"/>
</dbReference>
<evidence type="ECO:0000256" key="2">
    <source>
        <dbReference type="ARBA" id="ARBA00022676"/>
    </source>
</evidence>
<feature type="repeat" description="TPR" evidence="4">
    <location>
        <begin position="116"/>
        <end position="149"/>
    </location>
</feature>
<dbReference type="Gene3D" id="1.25.40.10">
    <property type="entry name" value="Tetratricopeptide repeat domain"/>
    <property type="match status" value="3"/>
</dbReference>
<dbReference type="SUPFAM" id="SSF48452">
    <property type="entry name" value="TPR-like"/>
    <property type="match status" value="2"/>
</dbReference>
<dbReference type="KEGG" id="nta:107773816"/>
<dbReference type="SMART" id="SM00028">
    <property type="entry name" value="TPR"/>
    <property type="match status" value="7"/>
</dbReference>
<sequence>MAWTEKDVENGKESDPLGNNGFLKGAQSSSGSKGSPGRISPIKKSFEGKDAITYADILRSRNKFVDALAIYESVLQKDSGSIESLIGKGICLQMQNMGRLAFESFAEAVKLDPQNACALTHCGVLYKDEGRLVEAAESYQKALKADPSYKPAAECLAIVLTDIGTSLKLAGNTQEGIQKYYEAIKIDSHYAPAYYNLGVVYSEMMQYDMALNCYEKAALERPMYAEAYCNMGVIYKNRGDLESAIACYERCLAVSPNFEIAKNNMAIALTDLGTKVKLEGDINQGVTYYKKALYYNWHYADAMYNLGVAYGEMLKFDMVILCKALRLSLITTHTIVCALAIDIRAVALCVKELLGYQL</sequence>
<dbReference type="InterPro" id="IPR011990">
    <property type="entry name" value="TPR-like_helical_dom_sf"/>
</dbReference>
<comment type="pathway">
    <text evidence="1">Protein modification; protein glycosylation.</text>
</comment>
<dbReference type="PaxDb" id="4097-A0A1S3Y9R8"/>
<name>A0A1S3Y9R8_TOBAC</name>
<protein>
    <submittedName>
        <fullName evidence="6 7">Probable UDP-N-acetylglucosamine--peptide N-acetylglucosaminyltransferase SPINDLY</fullName>
    </submittedName>
</protein>
<dbReference type="PANTHER" id="PTHR44835:SF1">
    <property type="entry name" value="PROTEIN O-GLCNAC TRANSFERASE"/>
    <property type="match status" value="1"/>
</dbReference>
<dbReference type="AlphaFoldDB" id="A0A1S3Y9R8"/>
<evidence type="ECO:0000313" key="7">
    <source>
        <dbReference type="RefSeq" id="XP_016448722.1"/>
    </source>
</evidence>
<dbReference type="OrthoDB" id="9991317at2759"/>
<keyword evidence="3" id="KW-0808">Transferase</keyword>
<dbReference type="OMA" id="DASAYMN"/>
<feature type="region of interest" description="Disordered" evidence="5">
    <location>
        <begin position="1"/>
        <end position="42"/>
    </location>
</feature>
<dbReference type="STRING" id="4097.A0A1S3Y9R8"/>
<dbReference type="RefSeq" id="XP_016448721.1">
    <property type="nucleotide sequence ID" value="XM_016593235.1"/>
</dbReference>
<dbReference type="SMR" id="A0A1S3Y9R8"/>
<dbReference type="PROSITE" id="PS50293">
    <property type="entry name" value="TPR_REGION"/>
    <property type="match status" value="2"/>
</dbReference>
<keyword evidence="2 6" id="KW-0328">Glycosyltransferase</keyword>